<keyword evidence="3" id="KW-0732">Signal</keyword>
<dbReference type="InterPro" id="IPR036465">
    <property type="entry name" value="vWFA_dom_sf"/>
</dbReference>
<dbReference type="Proteomes" id="UP001162780">
    <property type="component" value="Chromosome"/>
</dbReference>
<dbReference type="CDD" id="cd00198">
    <property type="entry name" value="vWFA"/>
    <property type="match status" value="1"/>
</dbReference>
<dbReference type="RefSeq" id="WP_255186628.1">
    <property type="nucleotide sequence ID" value="NZ_CP113517.1"/>
</dbReference>
<dbReference type="SUPFAM" id="SSF49879">
    <property type="entry name" value="SMAD/FHA domain"/>
    <property type="match status" value="1"/>
</dbReference>
<dbReference type="InterPro" id="IPR000253">
    <property type="entry name" value="FHA_dom"/>
</dbReference>
<dbReference type="InterPro" id="IPR050923">
    <property type="entry name" value="Cell_Proc_Reg/RNA_Proc"/>
</dbReference>
<reference evidence="6" key="1">
    <citation type="submission" date="2022-11" db="EMBL/GenBank/DDBJ databases">
        <title>Methylomonas rapida sp. nov., Carotenoid-Producing Obligate Methanotrophs with High Growth Characteristics and Biotechnological Potential.</title>
        <authorList>
            <person name="Tikhonova E.N."/>
            <person name="Suleimanov R.Z."/>
            <person name="Miroshnikov K."/>
            <person name="Oshkin I.Y."/>
            <person name="Belova S.E."/>
            <person name="Danilova O.V."/>
            <person name="Ashikhmin A."/>
            <person name="Konopkin A."/>
            <person name="But S.Y."/>
            <person name="Khmelenina V.N."/>
            <person name="Kuznetsov N."/>
            <person name="Pimenov N.V."/>
            <person name="Dedysh S.N."/>
        </authorList>
    </citation>
    <scope>NUCLEOTIDE SEQUENCE</scope>
    <source>
        <strain evidence="6">MP1</strain>
    </source>
</reference>
<evidence type="ECO:0000259" key="4">
    <source>
        <dbReference type="PROSITE" id="PS50006"/>
    </source>
</evidence>
<dbReference type="SMART" id="SM00240">
    <property type="entry name" value="FHA"/>
    <property type="match status" value="1"/>
</dbReference>
<feature type="region of interest" description="Disordered" evidence="1">
    <location>
        <begin position="349"/>
        <end position="369"/>
    </location>
</feature>
<proteinExistence type="predicted"/>
<dbReference type="PANTHER" id="PTHR23308">
    <property type="entry name" value="NUCLEAR INHIBITOR OF PROTEIN PHOSPHATASE-1"/>
    <property type="match status" value="1"/>
</dbReference>
<dbReference type="InterPro" id="IPR002035">
    <property type="entry name" value="VWF_A"/>
</dbReference>
<name>A0ABY7GMI5_9GAMM</name>
<evidence type="ECO:0000313" key="7">
    <source>
        <dbReference type="Proteomes" id="UP001162780"/>
    </source>
</evidence>
<evidence type="ECO:0000259" key="5">
    <source>
        <dbReference type="PROSITE" id="PS50234"/>
    </source>
</evidence>
<organism evidence="6 7">
    <name type="scientific">Methylomonas rapida</name>
    <dbReference type="NCBI Taxonomy" id="2963939"/>
    <lineage>
        <taxon>Bacteria</taxon>
        <taxon>Pseudomonadati</taxon>
        <taxon>Pseudomonadota</taxon>
        <taxon>Gammaproteobacteria</taxon>
        <taxon>Methylococcales</taxon>
        <taxon>Methylococcaceae</taxon>
        <taxon>Methylomonas</taxon>
    </lineage>
</organism>
<keyword evidence="7" id="KW-1185">Reference proteome</keyword>
<dbReference type="Gene3D" id="2.60.200.20">
    <property type="match status" value="1"/>
</dbReference>
<protein>
    <submittedName>
        <fullName evidence="6">VWA domain-containing protein</fullName>
    </submittedName>
</protein>
<dbReference type="Pfam" id="PF00092">
    <property type="entry name" value="VWA"/>
    <property type="match status" value="1"/>
</dbReference>
<feature type="signal peptide" evidence="3">
    <location>
        <begin position="1"/>
        <end position="18"/>
    </location>
</feature>
<feature type="chain" id="PRO_5045072000" evidence="3">
    <location>
        <begin position="19"/>
        <end position="471"/>
    </location>
</feature>
<gene>
    <name evidence="6" type="ORF">NM686_004180</name>
</gene>
<dbReference type="Gene3D" id="3.40.50.410">
    <property type="entry name" value="von Willebrand factor, type A domain"/>
    <property type="match status" value="1"/>
</dbReference>
<evidence type="ECO:0000313" key="6">
    <source>
        <dbReference type="EMBL" id="WAR45719.1"/>
    </source>
</evidence>
<dbReference type="InterPro" id="IPR008984">
    <property type="entry name" value="SMAD_FHA_dom_sf"/>
</dbReference>
<dbReference type="SMART" id="SM00327">
    <property type="entry name" value="VWA"/>
    <property type="match status" value="1"/>
</dbReference>
<accession>A0ABY7GMI5</accession>
<keyword evidence="2" id="KW-1133">Transmembrane helix</keyword>
<dbReference type="Pfam" id="PF00498">
    <property type="entry name" value="FHA"/>
    <property type="match status" value="1"/>
</dbReference>
<sequence>MRLLCLLLCGLLSGLAQGQEAAELRVIQARADLPNLTIWAHLPNDTPSEAGQISVSVGERPATVTRIDHFRQTGQGVAYIFLVDISKSLNPRQFAQIQRALHQWVDGMSDDDRAALMTFGGEVKQPVDFTADHDRLNAAVEALAPTDMETSLYRGLSAAINLGRRQDEGLPDRRAIVMLSDGIDDSTAGMSVEDVFRQSREYRVPIYSIGFASDPVNERKREGLKVLGLLSRQSGGYFVQANAASLDDAYRLQQQRIIQAYRIGVACAACEANGQLQPINVTWSDGRSTLNDGLELRLLPKAAPDKALFPEKMVGNQGQAILVFAGGLLLFFAALIWLYRQRLVRPPADAPQPLPESKKSSAQSPKSENRLTVRLTTVAGLHKGKSHQLDIKERALLGRAGDCELTLEDDVEISGHHALLLRTASKLIIRDLNSTNGTLVNGVPIHNDYPLRNGDLLLLGRTELRIEFADS</sequence>
<keyword evidence="2" id="KW-0472">Membrane</keyword>
<dbReference type="SUPFAM" id="SSF53300">
    <property type="entry name" value="vWA-like"/>
    <property type="match status" value="1"/>
</dbReference>
<feature type="domain" description="FHA" evidence="4">
    <location>
        <begin position="395"/>
        <end position="445"/>
    </location>
</feature>
<evidence type="ECO:0000256" key="2">
    <source>
        <dbReference type="SAM" id="Phobius"/>
    </source>
</evidence>
<dbReference type="CDD" id="cd00060">
    <property type="entry name" value="FHA"/>
    <property type="match status" value="1"/>
</dbReference>
<dbReference type="EMBL" id="CP113517">
    <property type="protein sequence ID" value="WAR45719.1"/>
    <property type="molecule type" value="Genomic_DNA"/>
</dbReference>
<dbReference type="PROSITE" id="PS50234">
    <property type="entry name" value="VWFA"/>
    <property type="match status" value="1"/>
</dbReference>
<keyword evidence="2" id="KW-0812">Transmembrane</keyword>
<evidence type="ECO:0000256" key="3">
    <source>
        <dbReference type="SAM" id="SignalP"/>
    </source>
</evidence>
<feature type="transmembrane region" description="Helical" evidence="2">
    <location>
        <begin position="320"/>
        <end position="339"/>
    </location>
</feature>
<feature type="domain" description="VWFA" evidence="5">
    <location>
        <begin position="78"/>
        <end position="261"/>
    </location>
</feature>
<dbReference type="PROSITE" id="PS50006">
    <property type="entry name" value="FHA_DOMAIN"/>
    <property type="match status" value="1"/>
</dbReference>
<evidence type="ECO:0000256" key="1">
    <source>
        <dbReference type="SAM" id="MobiDB-lite"/>
    </source>
</evidence>